<protein>
    <recommendedName>
        <fullName evidence="12">Mannosyltransferase</fullName>
        <ecNumber evidence="12">2.4.1.-</ecNumber>
    </recommendedName>
</protein>
<feature type="transmembrane region" description="Helical" evidence="12">
    <location>
        <begin position="99"/>
        <end position="119"/>
    </location>
</feature>
<keyword evidence="5" id="KW-0808">Transferase</keyword>
<keyword evidence="14" id="KW-1185">Reference proteome</keyword>
<evidence type="ECO:0000256" key="6">
    <source>
        <dbReference type="ARBA" id="ARBA00022692"/>
    </source>
</evidence>
<feature type="transmembrane region" description="Helical" evidence="12">
    <location>
        <begin position="131"/>
        <end position="147"/>
    </location>
</feature>
<evidence type="ECO:0000256" key="3">
    <source>
        <dbReference type="ARBA" id="ARBA00007063"/>
    </source>
</evidence>
<comment type="caution">
    <text evidence="13">The sequence shown here is derived from an EMBL/GenBank/DDBJ whole genome shotgun (WGS) entry which is preliminary data.</text>
</comment>
<comment type="catalytic activity">
    <reaction evidence="11">
        <text>an alpha-D-Man-(1-&gt;2)-alpha-D-Man-(1-&gt;2)-alpha-D-Man-(1-&gt;3)-[alpha-D-Man-(1-&gt;2)-alpha-D-Man-(1-&gt;3)-alpha-D-Man-(1-&gt;6)]-beta-D-Man-(1-&gt;4)-beta-D-GlcNAc-(1-&gt;4)-alpha-D-GlcNAc-diphospho-di-trans,poly-cis-dolichol + a di-trans,poly-cis-dolichyl beta-D-mannosyl phosphate = an alpha-D-Man-(1-&gt;2)-alpha-D-Man-(1-&gt;2)-alpha-D-Man-(1-&gt;3)-[alpha-D-Man-(1-&gt;2)-alpha-D-Man-(1-&gt;3)-[alpha-D-Man-(1-&gt;6)]-alpha-D-Man-(1-&gt;6)]-beta-D-Man-(1-&gt;4)-beta-D-GlcNAc-(1-&gt;4)-alpha-D-GlcNAc-diphospho-di-trans,poly-cis-dolichol + a di-trans,poly-cis-dolichyl phosphate + H(+)</text>
        <dbReference type="Rhea" id="RHEA:29535"/>
        <dbReference type="Rhea" id="RHEA-COMP:19498"/>
        <dbReference type="Rhea" id="RHEA-COMP:19501"/>
        <dbReference type="Rhea" id="RHEA-COMP:19518"/>
        <dbReference type="Rhea" id="RHEA-COMP:19519"/>
        <dbReference type="ChEBI" id="CHEBI:15378"/>
        <dbReference type="ChEBI" id="CHEBI:57683"/>
        <dbReference type="ChEBI" id="CHEBI:58211"/>
        <dbReference type="ChEBI" id="CHEBI:132517"/>
        <dbReference type="ChEBI" id="CHEBI:132519"/>
        <dbReference type="EC" id="2.4.1.260"/>
    </reaction>
    <physiologicalReaction direction="left-to-right" evidence="11">
        <dbReference type="Rhea" id="RHEA:29536"/>
    </physiologicalReaction>
</comment>
<dbReference type="GO" id="GO:0052917">
    <property type="term" value="F:dol-P-Man:Man(7)GlcNAc(2)-PP-Dol alpha-1,6-mannosyltransferase activity"/>
    <property type="evidence" value="ECO:0007669"/>
    <property type="project" value="UniProtKB-EC"/>
</dbReference>
<dbReference type="GO" id="GO:0006487">
    <property type="term" value="P:protein N-linked glycosylation"/>
    <property type="evidence" value="ECO:0007669"/>
    <property type="project" value="TreeGrafter"/>
</dbReference>
<feature type="transmembrane region" description="Helical" evidence="12">
    <location>
        <begin position="294"/>
        <end position="311"/>
    </location>
</feature>
<accession>A0A6G1C2I3</accession>
<feature type="transmembrane region" description="Helical" evidence="12">
    <location>
        <begin position="20"/>
        <end position="38"/>
    </location>
</feature>
<feature type="transmembrane region" description="Helical" evidence="12">
    <location>
        <begin position="181"/>
        <end position="205"/>
    </location>
</feature>
<proteinExistence type="inferred from homology"/>
<dbReference type="Proteomes" id="UP000479710">
    <property type="component" value="Unassembled WGS sequence"/>
</dbReference>
<evidence type="ECO:0000256" key="12">
    <source>
        <dbReference type="RuleBase" id="RU363075"/>
    </source>
</evidence>
<evidence type="ECO:0000256" key="2">
    <source>
        <dbReference type="ARBA" id="ARBA00004922"/>
    </source>
</evidence>
<keyword evidence="7 12" id="KW-0256">Endoplasmic reticulum</keyword>
<dbReference type="AlphaFoldDB" id="A0A6G1C2I3"/>
<evidence type="ECO:0000256" key="8">
    <source>
        <dbReference type="ARBA" id="ARBA00022989"/>
    </source>
</evidence>
<evidence type="ECO:0000256" key="5">
    <source>
        <dbReference type="ARBA" id="ARBA00022679"/>
    </source>
</evidence>
<feature type="transmembrane region" description="Helical" evidence="12">
    <location>
        <begin position="73"/>
        <end position="93"/>
    </location>
</feature>
<dbReference type="OrthoDB" id="19039at2759"/>
<comment type="similarity">
    <text evidence="3 12">Belongs to the glycosyltransferase 22 family.</text>
</comment>
<evidence type="ECO:0000256" key="1">
    <source>
        <dbReference type="ARBA" id="ARBA00004477"/>
    </source>
</evidence>
<organism evidence="13 14">
    <name type="scientific">Oryza meyeriana var. granulata</name>
    <dbReference type="NCBI Taxonomy" id="110450"/>
    <lineage>
        <taxon>Eukaryota</taxon>
        <taxon>Viridiplantae</taxon>
        <taxon>Streptophyta</taxon>
        <taxon>Embryophyta</taxon>
        <taxon>Tracheophyta</taxon>
        <taxon>Spermatophyta</taxon>
        <taxon>Magnoliopsida</taxon>
        <taxon>Liliopsida</taxon>
        <taxon>Poales</taxon>
        <taxon>Poaceae</taxon>
        <taxon>BOP clade</taxon>
        <taxon>Oryzoideae</taxon>
        <taxon>Oryzeae</taxon>
        <taxon>Oryzinae</taxon>
        <taxon>Oryza</taxon>
        <taxon>Oryza meyeriana</taxon>
    </lineage>
</organism>
<feature type="transmembrane region" description="Helical" evidence="12">
    <location>
        <begin position="350"/>
        <end position="372"/>
    </location>
</feature>
<keyword evidence="8 12" id="KW-1133">Transmembrane helix</keyword>
<evidence type="ECO:0000256" key="11">
    <source>
        <dbReference type="ARBA" id="ARBA00048899"/>
    </source>
</evidence>
<evidence type="ECO:0000313" key="14">
    <source>
        <dbReference type="Proteomes" id="UP000479710"/>
    </source>
</evidence>
<dbReference type="Pfam" id="PF03901">
    <property type="entry name" value="Glyco_transf_22"/>
    <property type="match status" value="1"/>
</dbReference>
<dbReference type="InterPro" id="IPR005599">
    <property type="entry name" value="GPI_mannosylTrfase"/>
</dbReference>
<feature type="transmembrane region" description="Helical" evidence="12">
    <location>
        <begin position="211"/>
        <end position="232"/>
    </location>
</feature>
<comment type="subcellular location">
    <subcellularLocation>
        <location evidence="1 12">Endoplasmic reticulum membrane</location>
        <topology evidence="1 12">Multi-pass membrane protein</topology>
    </subcellularLocation>
</comment>
<evidence type="ECO:0000256" key="4">
    <source>
        <dbReference type="ARBA" id="ARBA00022676"/>
    </source>
</evidence>
<keyword evidence="4 12" id="KW-0328">Glycosyltransferase</keyword>
<evidence type="ECO:0000256" key="10">
    <source>
        <dbReference type="ARBA" id="ARBA00044721"/>
    </source>
</evidence>
<gene>
    <name evidence="13" type="ORF">E2562_038495</name>
</gene>
<dbReference type="PANTHER" id="PTHR22760:SF1">
    <property type="entry name" value="DOL-P-MAN:MAN(7)GLCNAC(2)-PP-DOL ALPHA-1,6-MANNOSYLTRANSFERASE"/>
    <property type="match status" value="1"/>
</dbReference>
<comment type="pathway">
    <text evidence="2">Protein modification; protein glycosylation.</text>
</comment>
<name>A0A6G1C2I3_9ORYZ</name>
<keyword evidence="6 12" id="KW-0812">Transmembrane</keyword>
<dbReference type="EMBL" id="SPHZ02000011">
    <property type="protein sequence ID" value="KAF0894382.1"/>
    <property type="molecule type" value="Genomic_DNA"/>
</dbReference>
<feature type="transmembrane region" description="Helical" evidence="12">
    <location>
        <begin position="153"/>
        <end position="169"/>
    </location>
</feature>
<reference evidence="13 14" key="1">
    <citation type="submission" date="2019-11" db="EMBL/GenBank/DDBJ databases">
        <title>Whole genome sequence of Oryza granulata.</title>
        <authorList>
            <person name="Li W."/>
        </authorList>
    </citation>
    <scope>NUCLEOTIDE SEQUENCE [LARGE SCALE GENOMIC DNA]</scope>
    <source>
        <strain evidence="14">cv. Menghai</strain>
        <tissue evidence="13">Leaf</tissue>
    </source>
</reference>
<evidence type="ECO:0000256" key="7">
    <source>
        <dbReference type="ARBA" id="ARBA00022824"/>
    </source>
</evidence>
<dbReference type="GO" id="GO:0005789">
    <property type="term" value="C:endoplasmic reticulum membrane"/>
    <property type="evidence" value="ECO:0007669"/>
    <property type="project" value="UniProtKB-SubCell"/>
</dbReference>
<keyword evidence="9 12" id="KW-0472">Membrane</keyword>
<comment type="function">
    <text evidence="10">Mannosyltransferase that operates in the biosynthetic pathway of dolichol-linked oligosaccharides, the glycan precursors employed in protein asparagine (N)-glycosylation. The assembly of dolichol-linked oligosaccharides begins on the cytosolic side of the endoplasmic reticulum membrane and finishes in its lumen. The sequential addition of sugars to dolichol pyrophosphate produces dolichol-linked oligosaccharides containing fourteen sugars, including two GlcNAcs, nine mannoses and three glucoses. Once assembled, the oligosaccharide is transferred from the lipid to nascent proteins by oligosaccharyltransferases. In the lumen of the endoplasmic reticulum, adds the eighth mannose residue in an alpha-1,6 linkage onto Man(7)GlcNAc(2)-PP-dolichol to produce Man(8)GlcNAc(2)-PP-dolichol.</text>
</comment>
<feature type="transmembrane region" description="Helical" evidence="12">
    <location>
        <begin position="317"/>
        <end position="338"/>
    </location>
</feature>
<evidence type="ECO:0000313" key="13">
    <source>
        <dbReference type="EMBL" id="KAF0894382.1"/>
    </source>
</evidence>
<dbReference type="PANTHER" id="PTHR22760">
    <property type="entry name" value="GLYCOSYLTRANSFERASE"/>
    <property type="match status" value="1"/>
</dbReference>
<evidence type="ECO:0000256" key="9">
    <source>
        <dbReference type="ARBA" id="ARBA00023136"/>
    </source>
</evidence>
<sequence>MAPPRPSPAARLLREYGWDLMLGSIAAFYAVMVPYTKVEESFNVQAMHDILYHNYHIEKYDHLEFPGVVPRSFIGALVVSVISWPVVFLMHLFHVPKVYGLLAVRIMLGSIILMTLRLLRVQVKRKFGHHAEAFYVILTAIQFHLLFYSTRPLPNILALAFVNLTYYFWFKGNHRRTLEALIVAAVIFRCDMILLLGTIGLALLLNRSISLLEAIKCCVSTAIICIGLTALVDSIMWRRILWPEFEVLWFNSVLNRSSEWGTHSIHWYFTSALPRSMLIAYPLCMIGSFLDRRILPYILPVFSFVVLYSKLPHKELRFIIASIPMLNVSASLAASRVYNNRKKSGWKLLYVLMIGGFLASLGYSAVTFMASYNNYPGGYALKALHEADSLMNEKIVHIDAFTAMSGVSRFCESKYPWRYSKEEEISIEEYQERNFTYLLNEHRHISGYKCLFAVDGFSRAKIQPRIPPLSLVKEPKVFAHGNTRDPDILSLNWPGCPCGEDTHQISATGPLTANCEDAQPV</sequence>
<dbReference type="EC" id="2.4.1.-" evidence="12"/>